<evidence type="ECO:0000259" key="5">
    <source>
        <dbReference type="PROSITE" id="PS50931"/>
    </source>
</evidence>
<dbReference type="InterPro" id="IPR036388">
    <property type="entry name" value="WH-like_DNA-bd_sf"/>
</dbReference>
<evidence type="ECO:0000256" key="1">
    <source>
        <dbReference type="ARBA" id="ARBA00009437"/>
    </source>
</evidence>
<evidence type="ECO:0000313" key="7">
    <source>
        <dbReference type="Proteomes" id="UP000619170"/>
    </source>
</evidence>
<dbReference type="InterPro" id="IPR050389">
    <property type="entry name" value="LysR-type_TF"/>
</dbReference>
<dbReference type="Pfam" id="PF03466">
    <property type="entry name" value="LysR_substrate"/>
    <property type="match status" value="1"/>
</dbReference>
<evidence type="ECO:0000256" key="4">
    <source>
        <dbReference type="ARBA" id="ARBA00023163"/>
    </source>
</evidence>
<comment type="caution">
    <text evidence="6">The sequence shown here is derived from an EMBL/GenBank/DDBJ whole genome shotgun (WGS) entry which is preliminary data.</text>
</comment>
<protein>
    <submittedName>
        <fullName evidence="6">LysR family transcriptional regulator</fullName>
    </submittedName>
</protein>
<dbReference type="PANTHER" id="PTHR30118:SF15">
    <property type="entry name" value="TRANSCRIPTIONAL REGULATORY PROTEIN"/>
    <property type="match status" value="1"/>
</dbReference>
<dbReference type="SUPFAM" id="SSF53850">
    <property type="entry name" value="Periplasmic binding protein-like II"/>
    <property type="match status" value="1"/>
</dbReference>
<dbReference type="RefSeq" id="WP_192833277.1">
    <property type="nucleotide sequence ID" value="NZ_JADAZL010000001.1"/>
</dbReference>
<name>A0ABR9NDJ0_9GAMM</name>
<dbReference type="InterPro" id="IPR037402">
    <property type="entry name" value="YidZ_PBP2"/>
</dbReference>
<dbReference type="Gene3D" id="1.10.10.10">
    <property type="entry name" value="Winged helix-like DNA-binding domain superfamily/Winged helix DNA-binding domain"/>
    <property type="match status" value="1"/>
</dbReference>
<accession>A0ABR9NDJ0</accession>
<dbReference type="Gene3D" id="3.40.190.10">
    <property type="entry name" value="Periplasmic binding protein-like II"/>
    <property type="match status" value="2"/>
</dbReference>
<keyword evidence="2" id="KW-0805">Transcription regulation</keyword>
<proteinExistence type="inferred from homology"/>
<feature type="domain" description="HTH lysR-type" evidence="5">
    <location>
        <begin position="14"/>
        <end position="71"/>
    </location>
</feature>
<keyword evidence="7" id="KW-1185">Reference proteome</keyword>
<dbReference type="EMBL" id="JADAZL010000001">
    <property type="protein sequence ID" value="MBE2162976.1"/>
    <property type="molecule type" value="Genomic_DNA"/>
</dbReference>
<dbReference type="InterPro" id="IPR036390">
    <property type="entry name" value="WH_DNA-bd_sf"/>
</dbReference>
<keyword evidence="4" id="KW-0804">Transcription</keyword>
<evidence type="ECO:0000256" key="3">
    <source>
        <dbReference type="ARBA" id="ARBA00023125"/>
    </source>
</evidence>
<evidence type="ECO:0000313" key="6">
    <source>
        <dbReference type="EMBL" id="MBE2162976.1"/>
    </source>
</evidence>
<evidence type="ECO:0000256" key="2">
    <source>
        <dbReference type="ARBA" id="ARBA00023015"/>
    </source>
</evidence>
<dbReference type="InterPro" id="IPR000847">
    <property type="entry name" value="LysR_HTH_N"/>
</dbReference>
<dbReference type="PANTHER" id="PTHR30118">
    <property type="entry name" value="HTH-TYPE TRANSCRIPTIONAL REGULATOR LEUO-RELATED"/>
    <property type="match status" value="1"/>
</dbReference>
<dbReference type="PRINTS" id="PR00039">
    <property type="entry name" value="HTHLYSR"/>
</dbReference>
<dbReference type="SUPFAM" id="SSF46785">
    <property type="entry name" value="Winged helix' DNA-binding domain"/>
    <property type="match status" value="1"/>
</dbReference>
<dbReference type="InterPro" id="IPR005119">
    <property type="entry name" value="LysR_subst-bd"/>
</dbReference>
<keyword evidence="3" id="KW-0238">DNA-binding</keyword>
<gene>
    <name evidence="6" type="ORF">IIQ43_00335</name>
</gene>
<dbReference type="PROSITE" id="PS50931">
    <property type="entry name" value="HTH_LYSR"/>
    <property type="match status" value="1"/>
</dbReference>
<sequence>MHKDNEKVASLARIDLNLFRVFATIYKEKNLTRASEQLFLSQPAVSHALARLREHFNDPLFIRDGHGVMPSQVAKRIWPNIEHSLALLNEAIQSTLDFQPERDLTKITIAMNDEFEPILLPLIIQHFSNFNDELKINSVRIDRKNLRQELASGRIDFAIDVTHSIDEGIAQQTCMKDKFVIMCHEKHPILKLGLNIENYLKTEHITVSARPTGRVFEDFILSKQGLKRSIKLRCQQYQTAISMLTQSNYLLTISYCQALYLKKNHPEIKIYPLPVNIEGYEMNLYWDEEKTNEQETSWCKTQLLQVMANLQASLTEKK</sequence>
<dbReference type="CDD" id="cd08417">
    <property type="entry name" value="PBP2_Nitroaromatics_like"/>
    <property type="match status" value="1"/>
</dbReference>
<reference evidence="7" key="2">
    <citation type="submission" date="2023-07" db="EMBL/GenBank/DDBJ databases">
        <title>Acinetobacter oleivorans assembled AC1583.</title>
        <authorList>
            <person name="Yeo C.C."/>
        </authorList>
    </citation>
    <scope>NUCLEOTIDE SEQUENCE [LARGE SCALE GENOMIC DNA]</scope>
    <source>
        <strain evidence="7">AC1583</strain>
    </source>
</reference>
<dbReference type="Pfam" id="PF00126">
    <property type="entry name" value="HTH_1"/>
    <property type="match status" value="1"/>
</dbReference>
<comment type="similarity">
    <text evidence="1">Belongs to the LysR transcriptional regulatory family.</text>
</comment>
<organism evidence="6 7">
    <name type="scientific">Acinetobacter oleivorans</name>
    <dbReference type="NCBI Taxonomy" id="1148157"/>
    <lineage>
        <taxon>Bacteria</taxon>
        <taxon>Pseudomonadati</taxon>
        <taxon>Pseudomonadota</taxon>
        <taxon>Gammaproteobacteria</taxon>
        <taxon>Moraxellales</taxon>
        <taxon>Moraxellaceae</taxon>
        <taxon>Acinetobacter</taxon>
    </lineage>
</organism>
<dbReference type="Proteomes" id="UP000619170">
    <property type="component" value="Unassembled WGS sequence"/>
</dbReference>
<reference evidence="6 7" key="1">
    <citation type="submission" date="2020-10" db="EMBL/GenBank/DDBJ databases">
        <authorList>
            <person name="Mohd Rani F."/>
        </authorList>
    </citation>
    <scope>NUCLEOTIDE SEQUENCE [LARGE SCALE GENOMIC DNA]</scope>
    <source>
        <strain evidence="6 7">AC1583</strain>
    </source>
</reference>